<evidence type="ECO:0000313" key="4">
    <source>
        <dbReference type="Proteomes" id="UP000232188"/>
    </source>
</evidence>
<gene>
    <name evidence="2" type="ORF">CH376_03685</name>
    <name evidence="1" type="ORF">CH380_05765</name>
</gene>
<dbReference type="AlphaFoldDB" id="A0A2M9YR75"/>
<organism evidence="1 4">
    <name type="scientific">Leptospira adleri</name>
    <dbReference type="NCBI Taxonomy" id="2023186"/>
    <lineage>
        <taxon>Bacteria</taxon>
        <taxon>Pseudomonadati</taxon>
        <taxon>Spirochaetota</taxon>
        <taxon>Spirochaetia</taxon>
        <taxon>Leptospirales</taxon>
        <taxon>Leptospiraceae</taxon>
        <taxon>Leptospira</taxon>
    </lineage>
</organism>
<keyword evidence="3" id="KW-1185">Reference proteome</keyword>
<dbReference type="EMBL" id="NPDU01000006">
    <property type="protein sequence ID" value="PJZ63350.1"/>
    <property type="molecule type" value="Genomic_DNA"/>
</dbReference>
<evidence type="ECO:0000313" key="2">
    <source>
        <dbReference type="EMBL" id="PJZ63350.1"/>
    </source>
</evidence>
<dbReference type="Proteomes" id="UP000232149">
    <property type="component" value="Unassembled WGS sequence"/>
</dbReference>
<sequence length="68" mass="7599">MQTESGLQTSIFKSRFPGLRISNAMIGLFSGWNVSSHSESLFFESSEQILKSSSKNDFPAGRMFEGFQ</sequence>
<evidence type="ECO:0000313" key="1">
    <source>
        <dbReference type="EMBL" id="PJZ54027.1"/>
    </source>
</evidence>
<proteinExistence type="predicted"/>
<protein>
    <submittedName>
        <fullName evidence="1">Uncharacterized protein</fullName>
    </submittedName>
</protein>
<reference evidence="3 4" key="1">
    <citation type="submission" date="2017-07" db="EMBL/GenBank/DDBJ databases">
        <title>Leptospira spp. isolated from tropical soils.</title>
        <authorList>
            <person name="Thibeaux R."/>
            <person name="Iraola G."/>
            <person name="Ferres I."/>
            <person name="Bierque E."/>
            <person name="Girault D."/>
            <person name="Soupe-Gilbert M.-E."/>
            <person name="Picardeau M."/>
            <person name="Goarant C."/>
        </authorList>
    </citation>
    <scope>NUCLEOTIDE SEQUENCE [LARGE SCALE GENOMIC DNA]</scope>
    <source>
        <strain evidence="1 4">FH2-B-C1</strain>
        <strain evidence="2 3">FH2-B-D1</strain>
    </source>
</reference>
<comment type="caution">
    <text evidence="1">The sequence shown here is derived from an EMBL/GenBank/DDBJ whole genome shotgun (WGS) entry which is preliminary data.</text>
</comment>
<dbReference type="Proteomes" id="UP000232188">
    <property type="component" value="Unassembled WGS sequence"/>
</dbReference>
<accession>A0A2M9YR75</accession>
<dbReference type="EMBL" id="NPDV01000004">
    <property type="protein sequence ID" value="PJZ54027.1"/>
    <property type="molecule type" value="Genomic_DNA"/>
</dbReference>
<evidence type="ECO:0000313" key="3">
    <source>
        <dbReference type="Proteomes" id="UP000232149"/>
    </source>
</evidence>
<name>A0A2M9YR75_9LEPT</name>